<evidence type="ECO:0000313" key="1">
    <source>
        <dbReference type="EMBL" id="KAI0030528.1"/>
    </source>
</evidence>
<reference evidence="1" key="1">
    <citation type="submission" date="2021-02" db="EMBL/GenBank/DDBJ databases">
        <authorList>
            <consortium name="DOE Joint Genome Institute"/>
            <person name="Ahrendt S."/>
            <person name="Looney B.P."/>
            <person name="Miyauchi S."/>
            <person name="Morin E."/>
            <person name="Drula E."/>
            <person name="Courty P.E."/>
            <person name="Chicoki N."/>
            <person name="Fauchery L."/>
            <person name="Kohler A."/>
            <person name="Kuo A."/>
            <person name="Labutti K."/>
            <person name="Pangilinan J."/>
            <person name="Lipzen A."/>
            <person name="Riley R."/>
            <person name="Andreopoulos W."/>
            <person name="He G."/>
            <person name="Johnson J."/>
            <person name="Barry K.W."/>
            <person name="Grigoriev I.V."/>
            <person name="Nagy L."/>
            <person name="Hibbett D."/>
            <person name="Henrissat B."/>
            <person name="Matheny P.B."/>
            <person name="Labbe J."/>
            <person name="Martin F."/>
        </authorList>
    </citation>
    <scope>NUCLEOTIDE SEQUENCE</scope>
    <source>
        <strain evidence="1">EC-137</strain>
    </source>
</reference>
<accession>A0ACB8QG08</accession>
<protein>
    <submittedName>
        <fullName evidence="1">Uncharacterized protein</fullName>
    </submittedName>
</protein>
<reference evidence="1" key="2">
    <citation type="journal article" date="2022" name="New Phytol.">
        <title>Evolutionary transition to the ectomycorrhizal habit in the genomes of a hyperdiverse lineage of mushroom-forming fungi.</title>
        <authorList>
            <person name="Looney B."/>
            <person name="Miyauchi S."/>
            <person name="Morin E."/>
            <person name="Drula E."/>
            <person name="Courty P.E."/>
            <person name="Kohler A."/>
            <person name="Kuo A."/>
            <person name="LaButti K."/>
            <person name="Pangilinan J."/>
            <person name="Lipzen A."/>
            <person name="Riley R."/>
            <person name="Andreopoulos W."/>
            <person name="He G."/>
            <person name="Johnson J."/>
            <person name="Nolan M."/>
            <person name="Tritt A."/>
            <person name="Barry K.W."/>
            <person name="Grigoriev I.V."/>
            <person name="Nagy L.G."/>
            <person name="Hibbett D."/>
            <person name="Henrissat B."/>
            <person name="Matheny P.B."/>
            <person name="Labbe J."/>
            <person name="Martin F.M."/>
        </authorList>
    </citation>
    <scope>NUCLEOTIDE SEQUENCE</scope>
    <source>
        <strain evidence="1">EC-137</strain>
    </source>
</reference>
<comment type="caution">
    <text evidence="1">The sequence shown here is derived from an EMBL/GenBank/DDBJ whole genome shotgun (WGS) entry which is preliminary data.</text>
</comment>
<dbReference type="EMBL" id="MU273617">
    <property type="protein sequence ID" value="KAI0030528.1"/>
    <property type="molecule type" value="Genomic_DNA"/>
</dbReference>
<organism evidence="1 2">
    <name type="scientific">Vararia minispora EC-137</name>
    <dbReference type="NCBI Taxonomy" id="1314806"/>
    <lineage>
        <taxon>Eukaryota</taxon>
        <taxon>Fungi</taxon>
        <taxon>Dikarya</taxon>
        <taxon>Basidiomycota</taxon>
        <taxon>Agaricomycotina</taxon>
        <taxon>Agaricomycetes</taxon>
        <taxon>Russulales</taxon>
        <taxon>Lachnocladiaceae</taxon>
        <taxon>Vararia</taxon>
    </lineage>
</organism>
<evidence type="ECO:0000313" key="2">
    <source>
        <dbReference type="Proteomes" id="UP000814128"/>
    </source>
</evidence>
<dbReference type="Proteomes" id="UP000814128">
    <property type="component" value="Unassembled WGS sequence"/>
</dbReference>
<sequence>MPQHGTPLVLPLRVPQRPPHLPQCHDPASCKGPSLASDSAFSICPEFWFSDGNIILIAGGCGFRVHRGQLERHSEVFGNMFSFPCPDGVQEDRVMLYDAPADVYYFLKALYDGVAIDRHFPSDFAFLAAILRLSHKYFATTHRRQCLSLLSRDYPLTLAEWDRREHSVTDPSGRYLPRDHIASPILVINLARELALDTLLPAAFYDLSRYGPSKTAAGTAAPPALFLDAYITAGSEPPAPAVPIVVQNGARITLADDDLILLLAGREHGQTWLAHFLDRAVGSRTPAAACANARDGSRSCRDSFFFLLLNTRRAVGGIAVGRDADPLFTLRQMGEMLHRTDFSDGARAYGLPMCCFCKADFMLAIARAREEVWRAIPGWFGLTSEGNGNAGEGGANPGTAGV</sequence>
<name>A0ACB8QG08_9AGAM</name>
<gene>
    <name evidence="1" type="ORF">K488DRAFT_87687</name>
</gene>
<keyword evidence="2" id="KW-1185">Reference proteome</keyword>
<proteinExistence type="predicted"/>